<evidence type="ECO:0000256" key="9">
    <source>
        <dbReference type="RuleBase" id="RU361193"/>
    </source>
</evidence>
<dbReference type="InterPro" id="IPR012341">
    <property type="entry name" value="6hp_glycosidase-like_sf"/>
</dbReference>
<comment type="pathway">
    <text evidence="2">Protein modification; protein glycosylation.</text>
</comment>
<dbReference type="VEuPathDB" id="FungiDB:MMYC01_200642"/>
<feature type="active site" description="Proton donor" evidence="6">
    <location>
        <position position="436"/>
    </location>
</feature>
<dbReference type="EMBL" id="LCTW02000006">
    <property type="protein sequence ID" value="KXX82929.1"/>
    <property type="molecule type" value="Genomic_DNA"/>
</dbReference>
<dbReference type="SUPFAM" id="SSF48225">
    <property type="entry name" value="Seven-hairpin glycosidases"/>
    <property type="match status" value="1"/>
</dbReference>
<dbReference type="InterPro" id="IPR050749">
    <property type="entry name" value="Glycosyl_Hydrolase_47"/>
</dbReference>
<keyword evidence="7" id="KW-0106">Calcium</keyword>
<dbReference type="GO" id="GO:0005975">
    <property type="term" value="P:carbohydrate metabolic process"/>
    <property type="evidence" value="ECO:0007669"/>
    <property type="project" value="InterPro"/>
</dbReference>
<dbReference type="FunFam" id="1.50.10.10:FF:000037">
    <property type="entry name" value="alpha-1,2-Mannosidase"/>
    <property type="match status" value="1"/>
</dbReference>
<dbReference type="GO" id="GO:0036503">
    <property type="term" value="P:ERAD pathway"/>
    <property type="evidence" value="ECO:0007669"/>
    <property type="project" value="UniProtKB-ARBA"/>
</dbReference>
<evidence type="ECO:0000256" key="10">
    <source>
        <dbReference type="SAM" id="Phobius"/>
    </source>
</evidence>
<evidence type="ECO:0000256" key="4">
    <source>
        <dbReference type="ARBA" id="ARBA00022801"/>
    </source>
</evidence>
<dbReference type="STRING" id="100816.A0A175WHE9"/>
<dbReference type="Pfam" id="PF01532">
    <property type="entry name" value="Glyco_hydro_47"/>
    <property type="match status" value="1"/>
</dbReference>
<dbReference type="OrthoDB" id="8118055at2759"/>
<dbReference type="InterPro" id="IPR001382">
    <property type="entry name" value="Glyco_hydro_47"/>
</dbReference>
<feature type="binding site" evidence="7">
    <location>
        <position position="576"/>
    </location>
    <ligand>
        <name>Ca(2+)</name>
        <dbReference type="ChEBI" id="CHEBI:29108"/>
    </ligand>
</feature>
<dbReference type="UniPathway" id="UPA00378"/>
<keyword evidence="12" id="KW-1185">Reference proteome</keyword>
<comment type="cofactor">
    <cofactor evidence="1 7">
        <name>Ca(2+)</name>
        <dbReference type="ChEBI" id="CHEBI:29108"/>
    </cofactor>
</comment>
<comment type="similarity">
    <text evidence="3 9">Belongs to the glycosyl hydrolase 47 family.</text>
</comment>
<reference evidence="11 12" key="1">
    <citation type="journal article" date="2016" name="Genome Announc.">
        <title>Genome Sequence of Madurella mycetomatis mm55, Isolated from a Human Mycetoma Case in Sudan.</title>
        <authorList>
            <person name="Smit S."/>
            <person name="Derks M.F."/>
            <person name="Bervoets S."/>
            <person name="Fahal A."/>
            <person name="van Leeuwen W."/>
            <person name="van Belkum A."/>
            <person name="van de Sande W.W."/>
        </authorList>
    </citation>
    <scope>NUCLEOTIDE SEQUENCE [LARGE SCALE GENOMIC DNA]</scope>
    <source>
        <strain evidence="12">mm55</strain>
    </source>
</reference>
<dbReference type="EC" id="3.2.1.-" evidence="9"/>
<keyword evidence="5 8" id="KW-1015">Disulfide bond</keyword>
<dbReference type="InterPro" id="IPR036026">
    <property type="entry name" value="Seven-hairpin_glycosidases"/>
</dbReference>
<feature type="active site" description="Proton donor" evidence="6">
    <location>
        <position position="182"/>
    </location>
</feature>
<dbReference type="AlphaFoldDB" id="A0A175WHE9"/>
<sequence length="594" mass="67226">MATLTARPRLRRLTIVTTVFLVVYFLLGRKWYSGQQTGWWDWEYIPSSFDWGKRQQVHPVDESKIARLPHGIPRQLPRIQHEFSQGELSNSHHSTQRERRRAVRRAAMRSWKAYRDHAWGRDELAPRRLVGVDTFAGWGATLVDSLDTLWIMDMKEDFYDAVRHVATIDWNNSTSQDCSLFETNIRYLGGLLSAYDLSQERVLLNKAVELGDMLHAGFDTPSHMPVNTFHFRSAKEGKLAAGKNVPSAAVGSLSLEFTRLSQLTGNSKYYDAIDGVTKAFEKTQDSTSLPGLWPVFIDLTSGFGVAGTMFSLGSSADSAYEYLSKMHALLGGLEPTYEKLHTKAMTAAKKHLLLQPMLPDLSPTTTPDILFLGSVLSNGIISKLQPEVQHLGCFAGGMFALGGRLFGREDDVRIGERLARGCAWAYQSFPTDIMPEVSEVVPCERKKDEEDLVPCRWNETRWEEHSVHISRLPKPFKMVRDPQYLLRPEAIESIFILYRITGKVDLLDVAWHMFESIKGATETKFAYSAIADVRVAGRTTKLDRMESFWIAETLKYFYLIFSEPDLISLDDYVFNTEAHPLKLPKPGDGATKGK</sequence>
<evidence type="ECO:0000256" key="1">
    <source>
        <dbReference type="ARBA" id="ARBA00001913"/>
    </source>
</evidence>
<evidence type="ECO:0000256" key="7">
    <source>
        <dbReference type="PIRSR" id="PIRSR601382-2"/>
    </source>
</evidence>
<feature type="active site" evidence="6">
    <location>
        <position position="317"/>
    </location>
</feature>
<protein>
    <recommendedName>
        <fullName evidence="9">alpha-1,2-Mannosidase</fullName>
        <ecNumber evidence="9">3.2.1.-</ecNumber>
    </recommendedName>
</protein>
<evidence type="ECO:0000313" key="11">
    <source>
        <dbReference type="EMBL" id="KXX82929.1"/>
    </source>
</evidence>
<accession>A0A175WHE9</accession>
<keyword evidence="9" id="KW-0326">Glycosidase</keyword>
<feature type="disulfide bond" evidence="8">
    <location>
        <begin position="393"/>
        <end position="422"/>
    </location>
</feature>
<evidence type="ECO:0000313" key="12">
    <source>
        <dbReference type="Proteomes" id="UP000078237"/>
    </source>
</evidence>
<feature type="transmembrane region" description="Helical" evidence="10">
    <location>
        <begin position="12"/>
        <end position="32"/>
    </location>
</feature>
<keyword evidence="4 9" id="KW-0378">Hydrolase</keyword>
<evidence type="ECO:0000256" key="5">
    <source>
        <dbReference type="ARBA" id="ARBA00023157"/>
    </source>
</evidence>
<proteinExistence type="inferred from homology"/>
<evidence type="ECO:0000256" key="6">
    <source>
        <dbReference type="PIRSR" id="PIRSR601382-1"/>
    </source>
</evidence>
<dbReference type="Proteomes" id="UP000078237">
    <property type="component" value="Unassembled WGS sequence"/>
</dbReference>
<organism evidence="11 12">
    <name type="scientific">Madurella mycetomatis</name>
    <dbReference type="NCBI Taxonomy" id="100816"/>
    <lineage>
        <taxon>Eukaryota</taxon>
        <taxon>Fungi</taxon>
        <taxon>Dikarya</taxon>
        <taxon>Ascomycota</taxon>
        <taxon>Pezizomycotina</taxon>
        <taxon>Sordariomycetes</taxon>
        <taxon>Sordariomycetidae</taxon>
        <taxon>Sordariales</taxon>
        <taxon>Sordariales incertae sedis</taxon>
        <taxon>Madurella</taxon>
    </lineage>
</organism>
<gene>
    <name evidence="11" type="ORF">MMYC01_200642</name>
</gene>
<dbReference type="GO" id="GO:0016020">
    <property type="term" value="C:membrane"/>
    <property type="evidence" value="ECO:0007669"/>
    <property type="project" value="InterPro"/>
</dbReference>
<feature type="active site" evidence="6">
    <location>
        <position position="489"/>
    </location>
</feature>
<dbReference type="GO" id="GO:0005509">
    <property type="term" value="F:calcium ion binding"/>
    <property type="evidence" value="ECO:0007669"/>
    <property type="project" value="InterPro"/>
</dbReference>
<dbReference type="GO" id="GO:0004571">
    <property type="term" value="F:mannosyl-oligosaccharide 1,2-alpha-mannosidase activity"/>
    <property type="evidence" value="ECO:0007669"/>
    <property type="project" value="InterPro"/>
</dbReference>
<name>A0A175WHE9_9PEZI</name>
<dbReference type="PANTHER" id="PTHR11742:SF89">
    <property type="entry name" value="ALPHA-1,2-MANNOSIDASE"/>
    <property type="match status" value="1"/>
</dbReference>
<keyword evidence="10" id="KW-1133">Transmembrane helix</keyword>
<evidence type="ECO:0000256" key="3">
    <source>
        <dbReference type="ARBA" id="ARBA00007658"/>
    </source>
</evidence>
<evidence type="ECO:0000256" key="2">
    <source>
        <dbReference type="ARBA" id="ARBA00004922"/>
    </source>
</evidence>
<evidence type="ECO:0000256" key="8">
    <source>
        <dbReference type="PIRSR" id="PIRSR601382-3"/>
    </source>
</evidence>
<keyword evidence="7" id="KW-0479">Metal-binding</keyword>
<dbReference type="GO" id="GO:0005783">
    <property type="term" value="C:endoplasmic reticulum"/>
    <property type="evidence" value="ECO:0007669"/>
    <property type="project" value="TreeGrafter"/>
</dbReference>
<dbReference type="PRINTS" id="PR00747">
    <property type="entry name" value="GLYHDRLASE47"/>
</dbReference>
<keyword evidence="10" id="KW-0472">Membrane</keyword>
<keyword evidence="10" id="KW-0812">Transmembrane</keyword>
<dbReference type="Gene3D" id="1.50.10.10">
    <property type="match status" value="1"/>
</dbReference>
<dbReference type="PANTHER" id="PTHR11742">
    <property type="entry name" value="MANNOSYL-OLIGOSACCHARIDE ALPHA-1,2-MANNOSIDASE-RELATED"/>
    <property type="match status" value="1"/>
</dbReference>
<comment type="caution">
    <text evidence="11">The sequence shown here is derived from an EMBL/GenBank/DDBJ whole genome shotgun (WGS) entry which is preliminary data.</text>
</comment>